<sequence length="265" mass="29733">MGRLEFVDETNVSISISKSELSALDGTLGWIGLVGFGVDGESNAFTFKVDAKQARAELMRKTLPWLIPLIVVVVVAVVVIIIVIVVCRHRKLVQKEPKADEMTNDTFPVEEEKMEENEGTHDALRNQRILTTAGNAIKEENNTAKAEEVPETLPTTLNVVEALLCQGKIQMTVVREEDTLYNALHVREQKRSIVKRVTVGRTVEEFVTRHVKPETVELHFSSKIKKVSNLRLSHVSTFDYLSKFSVKIPYKDLCVIVGHILQLSS</sequence>
<comment type="caution">
    <text evidence="2">The sequence shown here is derived from an EMBL/GenBank/DDBJ whole genome shotgun (WGS) entry which is preliminary data.</text>
</comment>
<keyword evidence="1" id="KW-0472">Membrane</keyword>
<dbReference type="EMBL" id="JARBJD010000027">
    <property type="protein sequence ID" value="KAK2959786.1"/>
    <property type="molecule type" value="Genomic_DNA"/>
</dbReference>
<evidence type="ECO:0000313" key="2">
    <source>
        <dbReference type="EMBL" id="KAK2959786.1"/>
    </source>
</evidence>
<accession>A0ABQ9Y7Q2</accession>
<keyword evidence="3" id="KW-1185">Reference proteome</keyword>
<reference evidence="2 3" key="1">
    <citation type="journal article" date="2022" name="bioRxiv">
        <title>Genomics of Preaxostyla Flagellates Illuminates Evolutionary Transitions and the Path Towards Mitochondrial Loss.</title>
        <authorList>
            <person name="Novak L.V.F."/>
            <person name="Treitli S.C."/>
            <person name="Pyrih J."/>
            <person name="Halakuc P."/>
            <person name="Pipaliya S.V."/>
            <person name="Vacek V."/>
            <person name="Brzon O."/>
            <person name="Soukal P."/>
            <person name="Eme L."/>
            <person name="Dacks J.B."/>
            <person name="Karnkowska A."/>
            <person name="Elias M."/>
            <person name="Hampl V."/>
        </authorList>
    </citation>
    <scope>NUCLEOTIDE SEQUENCE [LARGE SCALE GENOMIC DNA]</scope>
    <source>
        <strain evidence="2">NAU3</strain>
        <tissue evidence="2">Gut</tissue>
    </source>
</reference>
<evidence type="ECO:0000256" key="1">
    <source>
        <dbReference type="SAM" id="Phobius"/>
    </source>
</evidence>
<feature type="transmembrane region" description="Helical" evidence="1">
    <location>
        <begin position="65"/>
        <end position="87"/>
    </location>
</feature>
<gene>
    <name evidence="2" type="ORF">BLNAU_5275</name>
</gene>
<evidence type="ECO:0000313" key="3">
    <source>
        <dbReference type="Proteomes" id="UP001281761"/>
    </source>
</evidence>
<organism evidence="2 3">
    <name type="scientific">Blattamonas nauphoetae</name>
    <dbReference type="NCBI Taxonomy" id="2049346"/>
    <lineage>
        <taxon>Eukaryota</taxon>
        <taxon>Metamonada</taxon>
        <taxon>Preaxostyla</taxon>
        <taxon>Oxymonadida</taxon>
        <taxon>Blattamonas</taxon>
    </lineage>
</organism>
<proteinExistence type="predicted"/>
<keyword evidence="1" id="KW-0812">Transmembrane</keyword>
<dbReference type="Proteomes" id="UP001281761">
    <property type="component" value="Unassembled WGS sequence"/>
</dbReference>
<protein>
    <submittedName>
        <fullName evidence="2">Uncharacterized protein</fullName>
    </submittedName>
</protein>
<keyword evidence="1" id="KW-1133">Transmembrane helix</keyword>
<name>A0ABQ9Y7Q2_9EUKA</name>